<name>A0AAW5BPD4_9FIRM</name>
<sequence>MKERYAVDLFCGCGGVSEGLKQAGFSVVAAVDNSPICSKTYQMNHPEVSFFQENIEKLSPLRIKKLLGAKELDLLVVCAPCQPFSSLNKSEKIDPREVLILQSIRYAKRLKPKHIFFENVPGLAKKSLILDSLRQGLNDIGYALSNPISIDAADYEVPQRRVRCIMLASKTGKIYNVPNAITPKGNRITVRDTIAELPEAPLKKNQKDYLHFSRKHTDITIKRLQHISHDGGSRSELPDDLVMECHKGLRKETIGSYSDVLGRMKWDDVSPTLTTGCTDVTKGRYAHPVYDRAITLREAALLQTFPRSYVFCGNPSQIAMQIGNAVPVKLVKNLIKDLEG</sequence>
<dbReference type="AlphaFoldDB" id="A0AAW5BPD4"/>
<protein>
    <recommendedName>
        <fullName evidence="7">Cytosine-specific methyltransferase</fullName>
        <ecNumber evidence="7">2.1.1.37</ecNumber>
    </recommendedName>
</protein>
<keyword evidence="3 5" id="KW-0949">S-adenosyl-L-methionine</keyword>
<gene>
    <name evidence="9" type="ORF">G5B36_06895</name>
    <name evidence="8" type="ORF">L0N08_00675</name>
</gene>
<proteinExistence type="inferred from homology"/>
<organism evidence="8 11">
    <name type="scientific">Enterocloster aldenensis</name>
    <dbReference type="NCBI Taxonomy" id="358742"/>
    <lineage>
        <taxon>Bacteria</taxon>
        <taxon>Bacillati</taxon>
        <taxon>Bacillota</taxon>
        <taxon>Clostridia</taxon>
        <taxon>Lachnospirales</taxon>
        <taxon>Lachnospiraceae</taxon>
        <taxon>Enterocloster</taxon>
    </lineage>
</organism>
<reference evidence="9 10" key="1">
    <citation type="journal article" date="2020" name="Cell Host Microbe">
        <title>Functional and Genomic Variation between Human-Derived Isolates of Lachnospiraceae Reveals Inter- and Intra-Species Diversity.</title>
        <authorList>
            <person name="Sorbara M.T."/>
            <person name="Littmann E.R."/>
            <person name="Fontana E."/>
            <person name="Moody T.U."/>
            <person name="Kohout C.E."/>
            <person name="Gjonbalaj M."/>
            <person name="Eaton V."/>
            <person name="Seok R."/>
            <person name="Leiner I.M."/>
            <person name="Pamer E.G."/>
        </authorList>
    </citation>
    <scope>NUCLEOTIDE SEQUENCE [LARGE SCALE GENOMIC DNA]</scope>
    <source>
        <strain evidence="9 10">MSK.1.17</strain>
    </source>
</reference>
<comment type="caution">
    <text evidence="8">The sequence shown here is derived from an EMBL/GenBank/DDBJ whole genome shotgun (WGS) entry which is preliminary data.</text>
</comment>
<keyword evidence="4" id="KW-0680">Restriction system</keyword>
<evidence type="ECO:0000256" key="7">
    <source>
        <dbReference type="RuleBase" id="RU000417"/>
    </source>
</evidence>
<comment type="similarity">
    <text evidence="5 6">Belongs to the class I-like SAM-binding methyltransferase superfamily. C5-methyltransferase family.</text>
</comment>
<feature type="active site" evidence="5">
    <location>
        <position position="81"/>
    </location>
</feature>
<keyword evidence="10" id="KW-1185">Reference proteome</keyword>
<dbReference type="Proteomes" id="UP000669239">
    <property type="component" value="Unassembled WGS sequence"/>
</dbReference>
<dbReference type="GO" id="GO:0032259">
    <property type="term" value="P:methylation"/>
    <property type="evidence" value="ECO:0007669"/>
    <property type="project" value="UniProtKB-KW"/>
</dbReference>
<dbReference type="GO" id="GO:0009307">
    <property type="term" value="P:DNA restriction-modification system"/>
    <property type="evidence" value="ECO:0007669"/>
    <property type="project" value="UniProtKB-KW"/>
</dbReference>
<evidence type="ECO:0000256" key="2">
    <source>
        <dbReference type="ARBA" id="ARBA00022679"/>
    </source>
</evidence>
<dbReference type="EC" id="2.1.1.37" evidence="7"/>
<evidence type="ECO:0000313" key="11">
    <source>
        <dbReference type="Proteomes" id="UP001299608"/>
    </source>
</evidence>
<dbReference type="Proteomes" id="UP001299608">
    <property type="component" value="Unassembled WGS sequence"/>
</dbReference>
<reference evidence="8" key="3">
    <citation type="submission" date="2022-01" db="EMBL/GenBank/DDBJ databases">
        <title>Collection of gut derived symbiotic bacterial strains cultured from healthy donors.</title>
        <authorList>
            <person name="Lin H."/>
            <person name="Kohout C."/>
            <person name="Waligurski E."/>
            <person name="Pamer E.G."/>
        </authorList>
    </citation>
    <scope>NUCLEOTIDE SEQUENCE</scope>
    <source>
        <strain evidence="8">DFI.6.55</strain>
    </source>
</reference>
<evidence type="ECO:0000313" key="10">
    <source>
        <dbReference type="Proteomes" id="UP000669239"/>
    </source>
</evidence>
<dbReference type="GO" id="GO:0044027">
    <property type="term" value="P:negative regulation of gene expression via chromosomal CpG island methylation"/>
    <property type="evidence" value="ECO:0007669"/>
    <property type="project" value="TreeGrafter"/>
</dbReference>
<dbReference type="PANTHER" id="PTHR10629:SF52">
    <property type="entry name" value="DNA (CYTOSINE-5)-METHYLTRANSFERASE 1"/>
    <property type="match status" value="1"/>
</dbReference>
<dbReference type="SUPFAM" id="SSF53335">
    <property type="entry name" value="S-adenosyl-L-methionine-dependent methyltransferases"/>
    <property type="match status" value="1"/>
</dbReference>
<dbReference type="PRINTS" id="PR00105">
    <property type="entry name" value="C5METTRFRASE"/>
</dbReference>
<dbReference type="InterPro" id="IPR018117">
    <property type="entry name" value="C5_DNA_meth_AS"/>
</dbReference>
<keyword evidence="2 5" id="KW-0808">Transferase</keyword>
<dbReference type="PROSITE" id="PS51679">
    <property type="entry name" value="SAM_MT_C5"/>
    <property type="match status" value="1"/>
</dbReference>
<dbReference type="InterPro" id="IPR050390">
    <property type="entry name" value="C5-Methyltransferase"/>
</dbReference>
<dbReference type="InterPro" id="IPR029063">
    <property type="entry name" value="SAM-dependent_MTases_sf"/>
</dbReference>
<dbReference type="Pfam" id="PF00145">
    <property type="entry name" value="DNA_methylase"/>
    <property type="match status" value="1"/>
</dbReference>
<evidence type="ECO:0000313" key="8">
    <source>
        <dbReference type="EMBL" id="MCG4743920.1"/>
    </source>
</evidence>
<dbReference type="NCBIfam" id="TIGR00675">
    <property type="entry name" value="dcm"/>
    <property type="match status" value="1"/>
</dbReference>
<evidence type="ECO:0000256" key="4">
    <source>
        <dbReference type="ARBA" id="ARBA00022747"/>
    </source>
</evidence>
<dbReference type="RefSeq" id="WP_165641811.1">
    <property type="nucleotide sequence ID" value="NZ_JAAITT010000007.1"/>
</dbReference>
<evidence type="ECO:0000313" key="9">
    <source>
        <dbReference type="EMBL" id="NSJ48425.1"/>
    </source>
</evidence>
<dbReference type="InterPro" id="IPR001525">
    <property type="entry name" value="C5_MeTfrase"/>
</dbReference>
<dbReference type="PROSITE" id="PS00094">
    <property type="entry name" value="C5_MTASE_1"/>
    <property type="match status" value="1"/>
</dbReference>
<keyword evidence="1 5" id="KW-0489">Methyltransferase</keyword>
<dbReference type="Gene3D" id="3.40.50.150">
    <property type="entry name" value="Vaccinia Virus protein VP39"/>
    <property type="match status" value="1"/>
</dbReference>
<dbReference type="PANTHER" id="PTHR10629">
    <property type="entry name" value="CYTOSINE-SPECIFIC METHYLTRANSFERASE"/>
    <property type="match status" value="1"/>
</dbReference>
<dbReference type="Gene3D" id="3.90.120.10">
    <property type="entry name" value="DNA Methylase, subunit A, domain 2"/>
    <property type="match status" value="1"/>
</dbReference>
<reference evidence="9" key="2">
    <citation type="submission" date="2020-02" db="EMBL/GenBank/DDBJ databases">
        <authorList>
            <person name="Littmann E."/>
            <person name="Sorbara M."/>
        </authorList>
    </citation>
    <scope>NUCLEOTIDE SEQUENCE</scope>
    <source>
        <strain evidence="9">MSK.1.17</strain>
    </source>
</reference>
<evidence type="ECO:0000256" key="6">
    <source>
        <dbReference type="RuleBase" id="RU000416"/>
    </source>
</evidence>
<dbReference type="GO" id="GO:0003886">
    <property type="term" value="F:DNA (cytosine-5-)-methyltransferase activity"/>
    <property type="evidence" value="ECO:0007669"/>
    <property type="project" value="UniProtKB-EC"/>
</dbReference>
<comment type="catalytic activity">
    <reaction evidence="7">
        <text>a 2'-deoxycytidine in DNA + S-adenosyl-L-methionine = a 5-methyl-2'-deoxycytidine in DNA + S-adenosyl-L-homocysteine + H(+)</text>
        <dbReference type="Rhea" id="RHEA:13681"/>
        <dbReference type="Rhea" id="RHEA-COMP:11369"/>
        <dbReference type="Rhea" id="RHEA-COMP:11370"/>
        <dbReference type="ChEBI" id="CHEBI:15378"/>
        <dbReference type="ChEBI" id="CHEBI:57856"/>
        <dbReference type="ChEBI" id="CHEBI:59789"/>
        <dbReference type="ChEBI" id="CHEBI:85452"/>
        <dbReference type="ChEBI" id="CHEBI:85454"/>
        <dbReference type="EC" id="2.1.1.37"/>
    </reaction>
</comment>
<accession>A0AAW5BPD4</accession>
<evidence type="ECO:0000256" key="3">
    <source>
        <dbReference type="ARBA" id="ARBA00022691"/>
    </source>
</evidence>
<evidence type="ECO:0000256" key="1">
    <source>
        <dbReference type="ARBA" id="ARBA00022603"/>
    </source>
</evidence>
<dbReference type="EMBL" id="JAKNGE010000001">
    <property type="protein sequence ID" value="MCG4743920.1"/>
    <property type="molecule type" value="Genomic_DNA"/>
</dbReference>
<dbReference type="GO" id="GO:0003677">
    <property type="term" value="F:DNA binding"/>
    <property type="evidence" value="ECO:0007669"/>
    <property type="project" value="TreeGrafter"/>
</dbReference>
<evidence type="ECO:0000256" key="5">
    <source>
        <dbReference type="PROSITE-ProRule" id="PRU01016"/>
    </source>
</evidence>
<dbReference type="EMBL" id="JAAITT010000007">
    <property type="protein sequence ID" value="NSJ48425.1"/>
    <property type="molecule type" value="Genomic_DNA"/>
</dbReference>